<dbReference type="EMBL" id="RKKB01000015">
    <property type="protein sequence ID" value="RPA23626.1"/>
    <property type="molecule type" value="Genomic_DNA"/>
</dbReference>
<sequence length="219" mass="25205">MSFLTENERLEYQGIARILHNVLFNDPTPELIQGFIEHGVAQSWPQFSASAKESSGRELLANYLGQWTEDKQQALKLDYAQLFYGPGEPNAVPWGSVYLSERQLLNDKSTMALKAFYQEQGISFELDSNQPVDHIGLFFAVLDQMFTQWAQTEDNEPLERSCMILLQQHLLPWSGRCLELMTEHARTDFYRGIALLTQVYLEGLIKKLNLVPITARLYR</sequence>
<dbReference type="InterPro" id="IPR050289">
    <property type="entry name" value="TorD/DmsD_chaperones"/>
</dbReference>
<reference evidence="3" key="3">
    <citation type="submission" date="2018-11" db="EMBL/GenBank/DDBJ databases">
        <authorList>
            <person name="Hwang Y.J."/>
            <person name="Hwang C.Y."/>
        </authorList>
    </citation>
    <scope>NUCLEOTIDE SEQUENCE</scope>
    <source>
        <strain evidence="3">R106</strain>
    </source>
</reference>
<evidence type="ECO:0000313" key="2">
    <source>
        <dbReference type="EMBL" id="AZG33580.1"/>
    </source>
</evidence>
<gene>
    <name evidence="3" type="ORF">EGC77_18025</name>
    <name evidence="2" type="ORF">EGC80_00650</name>
</gene>
<dbReference type="Proteomes" id="UP000278855">
    <property type="component" value="Unassembled WGS sequence"/>
</dbReference>
<dbReference type="Proteomes" id="UP000273778">
    <property type="component" value="Chromosome"/>
</dbReference>
<name>A0A3N4DDT2_9GAMM</name>
<evidence type="ECO:0000313" key="4">
    <source>
        <dbReference type="Proteomes" id="UP000273778"/>
    </source>
</evidence>
<evidence type="ECO:0000313" key="5">
    <source>
        <dbReference type="Proteomes" id="UP000278855"/>
    </source>
</evidence>
<proteinExistence type="predicted"/>
<dbReference type="SUPFAM" id="SSF89155">
    <property type="entry name" value="TorD-like"/>
    <property type="match status" value="1"/>
</dbReference>
<evidence type="ECO:0000256" key="1">
    <source>
        <dbReference type="ARBA" id="ARBA00023186"/>
    </source>
</evidence>
<dbReference type="Gene3D" id="1.10.3480.10">
    <property type="entry name" value="TorD-like"/>
    <property type="match status" value="1"/>
</dbReference>
<dbReference type="Pfam" id="PF02613">
    <property type="entry name" value="Nitrate_red_del"/>
    <property type="match status" value="1"/>
</dbReference>
<organism evidence="3 5">
    <name type="scientific">Shewanella psychromarinicola</name>
    <dbReference type="NCBI Taxonomy" id="2487742"/>
    <lineage>
        <taxon>Bacteria</taxon>
        <taxon>Pseudomonadati</taxon>
        <taxon>Pseudomonadota</taxon>
        <taxon>Gammaproteobacteria</taxon>
        <taxon>Alteromonadales</taxon>
        <taxon>Shewanellaceae</taxon>
        <taxon>Shewanella</taxon>
    </lineage>
</organism>
<dbReference type="OrthoDB" id="3174863at2"/>
<protein>
    <submittedName>
        <fullName evidence="3">Molecular chaperone TorD</fullName>
    </submittedName>
</protein>
<dbReference type="InterPro" id="IPR036411">
    <property type="entry name" value="TorD-like_sf"/>
</dbReference>
<dbReference type="RefSeq" id="WP_124013803.1">
    <property type="nucleotide sequence ID" value="NZ_CP034073.1"/>
</dbReference>
<dbReference type="PANTHER" id="PTHR34227">
    <property type="entry name" value="CHAPERONE PROTEIN YCDY"/>
    <property type="match status" value="1"/>
</dbReference>
<reference evidence="2 4" key="1">
    <citation type="submission" date="2018-11" db="EMBL/GenBank/DDBJ databases">
        <title>Shewanella sp. M2.</title>
        <authorList>
            <person name="Hwang Y.J."/>
            <person name="Hwang C.Y."/>
        </authorList>
    </citation>
    <scope>NUCLEOTIDE SEQUENCE [LARGE SCALE GENOMIC DNA]</scope>
    <source>
        <strain evidence="2 4">M2</strain>
    </source>
</reference>
<dbReference type="PANTHER" id="PTHR34227:SF13">
    <property type="entry name" value="TAT PROOFREADING CHAPERONE DMSD-RELATED"/>
    <property type="match status" value="1"/>
</dbReference>
<accession>A0A3N4DDT2</accession>
<dbReference type="AlphaFoldDB" id="A0A3N4DDT2"/>
<reference evidence="5" key="2">
    <citation type="submission" date="2018-11" db="EMBL/GenBank/DDBJ databases">
        <title>Shewanella sp. R106.</title>
        <authorList>
            <person name="Hwang Y.J."/>
            <person name="Hwang C.Y."/>
        </authorList>
    </citation>
    <scope>NUCLEOTIDE SEQUENCE [LARGE SCALE GENOMIC DNA]</scope>
    <source>
        <strain evidence="5">R106</strain>
    </source>
</reference>
<keyword evidence="1" id="KW-0143">Chaperone</keyword>
<evidence type="ECO:0000313" key="3">
    <source>
        <dbReference type="EMBL" id="RPA23626.1"/>
    </source>
</evidence>
<keyword evidence="4" id="KW-1185">Reference proteome</keyword>
<dbReference type="InterPro" id="IPR020945">
    <property type="entry name" value="DMSO/NO3_reduct_chaperone"/>
</dbReference>
<dbReference type="EMBL" id="CP034073">
    <property type="protein sequence ID" value="AZG33580.1"/>
    <property type="molecule type" value="Genomic_DNA"/>
</dbReference>
<dbReference type="KEGG" id="spsr:EGC80_00650"/>